<evidence type="ECO:0000256" key="1">
    <source>
        <dbReference type="SAM" id="Phobius"/>
    </source>
</evidence>
<dbReference type="EMBL" id="HBHP01035814">
    <property type="protein sequence ID" value="CAD9778027.1"/>
    <property type="molecule type" value="Transcribed_RNA"/>
</dbReference>
<dbReference type="PANTHER" id="PTHR28026:SF9">
    <property type="entry name" value="2-HYDROXY-PALMITIC ACID DIOXYGENASE MPO1"/>
    <property type="match status" value="1"/>
</dbReference>
<protein>
    <recommendedName>
        <fullName evidence="3">DUF962 domain-containing protein</fullName>
    </recommendedName>
</protein>
<name>A0A7S2U3A4_9EUKA</name>
<evidence type="ECO:0008006" key="3">
    <source>
        <dbReference type="Google" id="ProtNLM"/>
    </source>
</evidence>
<evidence type="ECO:0000313" key="2">
    <source>
        <dbReference type="EMBL" id="CAD9778027.1"/>
    </source>
</evidence>
<reference evidence="2" key="1">
    <citation type="submission" date="2021-01" db="EMBL/GenBank/DDBJ databases">
        <authorList>
            <person name="Corre E."/>
            <person name="Pelletier E."/>
            <person name="Niang G."/>
            <person name="Scheremetjew M."/>
            <person name="Finn R."/>
            <person name="Kale V."/>
            <person name="Holt S."/>
            <person name="Cochrane G."/>
            <person name="Meng A."/>
            <person name="Brown T."/>
            <person name="Cohen L."/>
        </authorList>
    </citation>
    <scope>NUCLEOTIDE SEQUENCE</scope>
    <source>
        <strain evidence="2">CCMP622</strain>
    </source>
</reference>
<keyword evidence="1" id="KW-0472">Membrane</keyword>
<dbReference type="PANTHER" id="PTHR28026">
    <property type="entry name" value="DUF962 DOMAIN PROTEIN (AFU_ORTHOLOGUE AFUA_8G05310)"/>
    <property type="match status" value="1"/>
</dbReference>
<dbReference type="GO" id="GO:0046521">
    <property type="term" value="P:sphingoid catabolic process"/>
    <property type="evidence" value="ECO:0007669"/>
    <property type="project" value="TreeGrafter"/>
</dbReference>
<feature type="transmembrane region" description="Helical" evidence="1">
    <location>
        <begin position="40"/>
        <end position="68"/>
    </location>
</feature>
<dbReference type="Pfam" id="PF06127">
    <property type="entry name" value="Mpo1-like"/>
    <property type="match status" value="1"/>
</dbReference>
<dbReference type="GO" id="GO:0016020">
    <property type="term" value="C:membrane"/>
    <property type="evidence" value="ECO:0007669"/>
    <property type="project" value="GOC"/>
</dbReference>
<dbReference type="AlphaFoldDB" id="A0A7S2U3A4"/>
<organism evidence="2">
    <name type="scientific">Lotharella oceanica</name>
    <dbReference type="NCBI Taxonomy" id="641309"/>
    <lineage>
        <taxon>Eukaryota</taxon>
        <taxon>Sar</taxon>
        <taxon>Rhizaria</taxon>
        <taxon>Cercozoa</taxon>
        <taxon>Chlorarachniophyceae</taxon>
        <taxon>Lotharella</taxon>
    </lineage>
</organism>
<keyword evidence="1" id="KW-0812">Transmembrane</keyword>
<keyword evidence="1" id="KW-1133">Transmembrane helix</keyword>
<feature type="transmembrane region" description="Helical" evidence="1">
    <location>
        <begin position="105"/>
        <end position="128"/>
    </location>
</feature>
<sequence length="159" mass="17742">MNEAILRVHTEYDKELVFYRSFHQHPVNWRIHALAVPLEWWSFLLAAAGVHFALPWAIALGAAGYYLLLSSKKKFLVHISAALAQVVMAFAATRVAFEANSVRSTLLWAGIVHVLSWSLQVGIGHWFIEKNNPGMATQLTTNSVVLSPLLAWADFDSCP</sequence>
<proteinExistence type="predicted"/>
<gene>
    <name evidence="2" type="ORF">LSP00402_LOCUS22043</name>
</gene>
<dbReference type="InterPro" id="IPR009305">
    <property type="entry name" value="Mpo1-like"/>
</dbReference>
<feature type="transmembrane region" description="Helical" evidence="1">
    <location>
        <begin position="75"/>
        <end position="93"/>
    </location>
</feature>
<accession>A0A7S2U3A4</accession>